<reference evidence="1" key="1">
    <citation type="submission" date="2014-09" db="EMBL/GenBank/DDBJ databases">
        <authorList>
            <person name="Magalhaes I.L.F."/>
            <person name="Oliveira U."/>
            <person name="Santos F.R."/>
            <person name="Vidigal T.H.D.A."/>
            <person name="Brescovit A.D."/>
            <person name="Santos A.J."/>
        </authorList>
    </citation>
    <scope>NUCLEOTIDE SEQUENCE</scope>
    <source>
        <tissue evidence="1">Shoot tissue taken approximately 20 cm above the soil surface</tissue>
    </source>
</reference>
<dbReference type="AlphaFoldDB" id="A0A0A9CK51"/>
<organism evidence="1">
    <name type="scientific">Arundo donax</name>
    <name type="common">Giant reed</name>
    <name type="synonym">Donax arundinaceus</name>
    <dbReference type="NCBI Taxonomy" id="35708"/>
    <lineage>
        <taxon>Eukaryota</taxon>
        <taxon>Viridiplantae</taxon>
        <taxon>Streptophyta</taxon>
        <taxon>Embryophyta</taxon>
        <taxon>Tracheophyta</taxon>
        <taxon>Spermatophyta</taxon>
        <taxon>Magnoliopsida</taxon>
        <taxon>Liliopsida</taxon>
        <taxon>Poales</taxon>
        <taxon>Poaceae</taxon>
        <taxon>PACMAD clade</taxon>
        <taxon>Arundinoideae</taxon>
        <taxon>Arundineae</taxon>
        <taxon>Arundo</taxon>
    </lineage>
</organism>
<protein>
    <submittedName>
        <fullName evidence="1">Uncharacterized protein</fullName>
    </submittedName>
</protein>
<reference evidence="1" key="2">
    <citation type="journal article" date="2015" name="Data Brief">
        <title>Shoot transcriptome of the giant reed, Arundo donax.</title>
        <authorList>
            <person name="Barrero R.A."/>
            <person name="Guerrero F.D."/>
            <person name="Moolhuijzen P."/>
            <person name="Goolsby J.A."/>
            <person name="Tidwell J."/>
            <person name="Bellgard S.E."/>
            <person name="Bellgard M.I."/>
        </authorList>
    </citation>
    <scope>NUCLEOTIDE SEQUENCE</scope>
    <source>
        <tissue evidence="1">Shoot tissue taken approximately 20 cm above the soil surface</tissue>
    </source>
</reference>
<evidence type="ECO:0000313" key="1">
    <source>
        <dbReference type="EMBL" id="JAD76634.1"/>
    </source>
</evidence>
<dbReference type="EMBL" id="GBRH01221261">
    <property type="protein sequence ID" value="JAD76634.1"/>
    <property type="molecule type" value="Transcribed_RNA"/>
</dbReference>
<sequence>MKTASRNRIIMARIETPEAESTLKRYRSKSDGRIGTRQLASKLGANKQTSSTVAVSSTKLSRYPCLAPSAPSLSSCLPCPSTRTGELLQEKPNATDILAQPDDGEEENRAIKVF</sequence>
<accession>A0A0A9CK51</accession>
<name>A0A0A9CK51_ARUDO</name>
<proteinExistence type="predicted"/>